<sequence length="71" mass="7347">MPETGPQRLGEVGPVRTVGYGLLVGSAAYLLAAVYGPSSPGYRIALAVAIAALYIGAVHAVGLLRRRRVGR</sequence>
<keyword evidence="1" id="KW-1133">Transmembrane helix</keyword>
<dbReference type="AlphaFoldDB" id="A0ABD5S6R8"/>
<proteinExistence type="predicted"/>
<dbReference type="Proteomes" id="UP001596442">
    <property type="component" value="Unassembled WGS sequence"/>
</dbReference>
<evidence type="ECO:0000313" key="3">
    <source>
        <dbReference type="Proteomes" id="UP001596442"/>
    </source>
</evidence>
<gene>
    <name evidence="2" type="ORF">ACFQEU_01250</name>
</gene>
<feature type="transmembrane region" description="Helical" evidence="1">
    <location>
        <begin position="42"/>
        <end position="64"/>
    </location>
</feature>
<dbReference type="EMBL" id="JBHSWW010000006">
    <property type="protein sequence ID" value="MFC6752101.1"/>
    <property type="molecule type" value="Genomic_DNA"/>
</dbReference>
<protein>
    <submittedName>
        <fullName evidence="2">Uncharacterized protein</fullName>
    </submittedName>
</protein>
<feature type="transmembrane region" description="Helical" evidence="1">
    <location>
        <begin position="17"/>
        <end position="36"/>
    </location>
</feature>
<organism evidence="2 3">
    <name type="scientific">Halorubrum tibetense</name>
    <dbReference type="NCBI Taxonomy" id="175631"/>
    <lineage>
        <taxon>Archaea</taxon>
        <taxon>Methanobacteriati</taxon>
        <taxon>Methanobacteriota</taxon>
        <taxon>Stenosarchaea group</taxon>
        <taxon>Halobacteria</taxon>
        <taxon>Halobacteriales</taxon>
        <taxon>Haloferacaceae</taxon>
        <taxon>Halorubrum</taxon>
    </lineage>
</organism>
<keyword evidence="1" id="KW-0472">Membrane</keyword>
<comment type="caution">
    <text evidence="2">The sequence shown here is derived from an EMBL/GenBank/DDBJ whole genome shotgun (WGS) entry which is preliminary data.</text>
</comment>
<evidence type="ECO:0000256" key="1">
    <source>
        <dbReference type="SAM" id="Phobius"/>
    </source>
</evidence>
<evidence type="ECO:0000313" key="2">
    <source>
        <dbReference type="EMBL" id="MFC6752101.1"/>
    </source>
</evidence>
<keyword evidence="1" id="KW-0812">Transmembrane</keyword>
<name>A0ABD5S6R8_9EURY</name>
<reference evidence="2 3" key="1">
    <citation type="journal article" date="2019" name="Int. J. Syst. Evol. Microbiol.">
        <title>The Global Catalogue of Microorganisms (GCM) 10K type strain sequencing project: providing services to taxonomists for standard genome sequencing and annotation.</title>
        <authorList>
            <consortium name="The Broad Institute Genomics Platform"/>
            <consortium name="The Broad Institute Genome Sequencing Center for Infectious Disease"/>
            <person name="Wu L."/>
            <person name="Ma J."/>
        </authorList>
    </citation>
    <scope>NUCLEOTIDE SEQUENCE [LARGE SCALE GENOMIC DNA]</scope>
    <source>
        <strain evidence="2 3">CGMCC 1.3239</strain>
    </source>
</reference>
<dbReference type="RefSeq" id="WP_379778420.1">
    <property type="nucleotide sequence ID" value="NZ_JBHSWW010000006.1"/>
</dbReference>
<accession>A0ABD5S6R8</accession>
<keyword evidence="3" id="KW-1185">Reference proteome</keyword>